<dbReference type="Pfam" id="PF11155">
    <property type="entry name" value="DUF2935"/>
    <property type="match status" value="2"/>
</dbReference>
<name>A0A4Y8Q624_9BACL</name>
<sequence>MIECYISPWQEHLFWVSISQDHAIFVEQALAPGETPLIETARGYKRAFGELLERIRHTDPALLETSPVMVELSQAVYPVMLGYYQFEGELQRRRMNNEIVLSLTPSFFNGTGLESEEYLRILSYWTRGVPYPPLTLVQLMGMWLEDQLGHAVLLRDHLDPAEIQLIVQCDAFIRQFEGFILQNEAIKLFLHYNAPNFPAQRKFARQIAQVVAAFYRFVEGVVVQYKNTELLSRLTLRFLEHHLPETCYFLSKLACFNIAVREIEDCQLLKPSFPWNIGMNGVV</sequence>
<evidence type="ECO:0008006" key="3">
    <source>
        <dbReference type="Google" id="ProtNLM"/>
    </source>
</evidence>
<dbReference type="InterPro" id="IPR021328">
    <property type="entry name" value="CotB-like"/>
</dbReference>
<dbReference type="Proteomes" id="UP000298246">
    <property type="component" value="Unassembled WGS sequence"/>
</dbReference>
<dbReference type="EMBL" id="MYFO01000007">
    <property type="protein sequence ID" value="TFE89256.1"/>
    <property type="molecule type" value="Genomic_DNA"/>
</dbReference>
<dbReference type="SUPFAM" id="SSF158430">
    <property type="entry name" value="Bacillus cereus metalloprotein-like"/>
    <property type="match status" value="2"/>
</dbReference>
<organism evidence="1 2">
    <name type="scientific">Paenibacillus athensensis</name>
    <dbReference type="NCBI Taxonomy" id="1967502"/>
    <lineage>
        <taxon>Bacteria</taxon>
        <taxon>Bacillati</taxon>
        <taxon>Bacillota</taxon>
        <taxon>Bacilli</taxon>
        <taxon>Bacillales</taxon>
        <taxon>Paenibacillaceae</taxon>
        <taxon>Paenibacillus</taxon>
    </lineage>
</organism>
<reference evidence="1 2" key="1">
    <citation type="submission" date="2017-03" db="EMBL/GenBank/DDBJ databases">
        <title>Isolation of Levoglucosan Utilizing Bacteria.</title>
        <authorList>
            <person name="Arya A.S."/>
        </authorList>
    </citation>
    <scope>NUCLEOTIDE SEQUENCE [LARGE SCALE GENOMIC DNA]</scope>
    <source>
        <strain evidence="1 2">MEC069</strain>
    </source>
</reference>
<evidence type="ECO:0000313" key="1">
    <source>
        <dbReference type="EMBL" id="TFE89256.1"/>
    </source>
</evidence>
<dbReference type="Gene3D" id="1.20.1260.120">
    <property type="entry name" value="Protein of unknown function DUF2935"/>
    <property type="match status" value="1"/>
</dbReference>
<comment type="caution">
    <text evidence="1">The sequence shown here is derived from an EMBL/GenBank/DDBJ whole genome shotgun (WGS) entry which is preliminary data.</text>
</comment>
<dbReference type="AlphaFoldDB" id="A0A4Y8Q624"/>
<evidence type="ECO:0000313" key="2">
    <source>
        <dbReference type="Proteomes" id="UP000298246"/>
    </source>
</evidence>
<gene>
    <name evidence="1" type="ORF">B5M42_07270</name>
</gene>
<accession>A0A4Y8Q624</accession>
<keyword evidence="2" id="KW-1185">Reference proteome</keyword>
<protein>
    <recommendedName>
        <fullName evidence="3">DUF2935 domain-containing protein</fullName>
    </recommendedName>
</protein>
<dbReference type="RefSeq" id="WP_167689733.1">
    <property type="nucleotide sequence ID" value="NZ_MYFO02000005.1"/>
</dbReference>
<proteinExistence type="predicted"/>